<dbReference type="GO" id="GO:0047429">
    <property type="term" value="F:nucleoside triphosphate diphosphatase activity"/>
    <property type="evidence" value="ECO:0007669"/>
    <property type="project" value="InterPro"/>
</dbReference>
<dbReference type="Proteomes" id="UP000501466">
    <property type="component" value="Chromosome"/>
</dbReference>
<dbReference type="RefSeq" id="WP_173291587.1">
    <property type="nucleotide sequence ID" value="NZ_AP021888.1"/>
</dbReference>
<dbReference type="PANTHER" id="PTHR43213">
    <property type="entry name" value="BIFUNCTIONAL DTTP/UTP PYROPHOSPHATASE/METHYLTRANSFERASE PROTEIN-RELATED"/>
    <property type="match status" value="1"/>
</dbReference>
<keyword evidence="4 5" id="KW-0546">Nucleotide metabolism</keyword>
<dbReference type="Pfam" id="PF02545">
    <property type="entry name" value="Maf"/>
    <property type="match status" value="1"/>
</dbReference>
<organism evidence="6 7">
    <name type="scientific">Thiosulfativibrio zosterae</name>
    <dbReference type="NCBI Taxonomy" id="2675053"/>
    <lineage>
        <taxon>Bacteria</taxon>
        <taxon>Pseudomonadati</taxon>
        <taxon>Pseudomonadota</taxon>
        <taxon>Gammaproteobacteria</taxon>
        <taxon>Thiotrichales</taxon>
        <taxon>Piscirickettsiaceae</taxon>
        <taxon>Thiosulfativibrio</taxon>
    </lineage>
</organism>
<feature type="site" description="Important for substrate specificity" evidence="5">
    <location>
        <position position="76"/>
    </location>
</feature>
<dbReference type="PIRSF" id="PIRSF006305">
    <property type="entry name" value="Maf"/>
    <property type="match status" value="1"/>
</dbReference>
<comment type="similarity">
    <text evidence="5">Belongs to the Maf family. YceF subfamily.</text>
</comment>
<dbReference type="GO" id="GO:0005737">
    <property type="term" value="C:cytoplasm"/>
    <property type="evidence" value="ECO:0007669"/>
    <property type="project" value="UniProtKB-SubCell"/>
</dbReference>
<comment type="subcellular location">
    <subcellularLocation>
        <location evidence="1 5">Cytoplasm</location>
    </subcellularLocation>
</comment>
<evidence type="ECO:0000313" key="6">
    <source>
        <dbReference type="EMBL" id="BBP43817.1"/>
    </source>
</evidence>
<proteinExistence type="inferred from homology"/>
<accession>A0A6F8PP50</accession>
<dbReference type="GO" id="GO:0009117">
    <property type="term" value="P:nucleotide metabolic process"/>
    <property type="evidence" value="ECO:0007669"/>
    <property type="project" value="UniProtKB-KW"/>
</dbReference>
<reference evidence="7" key="1">
    <citation type="submission" date="2019-11" db="EMBL/GenBank/DDBJ databases">
        <title>Isolation and characterization of two novel species in the genus Thiomicrorhabdus.</title>
        <authorList>
            <person name="Mochizuki J."/>
            <person name="Kojima H."/>
            <person name="Fukui M."/>
        </authorList>
    </citation>
    <scope>NUCLEOTIDE SEQUENCE [LARGE SCALE GENOMIC DNA]</scope>
    <source>
        <strain evidence="7">AkT22</strain>
    </source>
</reference>
<evidence type="ECO:0000256" key="5">
    <source>
        <dbReference type="HAMAP-Rule" id="MF_00528"/>
    </source>
</evidence>
<comment type="catalytic activity">
    <reaction evidence="5">
        <text>N(7)-methyl-GTP + H2O = N(7)-methyl-GMP + diphosphate + H(+)</text>
        <dbReference type="Rhea" id="RHEA:58744"/>
        <dbReference type="ChEBI" id="CHEBI:15377"/>
        <dbReference type="ChEBI" id="CHEBI:15378"/>
        <dbReference type="ChEBI" id="CHEBI:33019"/>
        <dbReference type="ChEBI" id="CHEBI:58285"/>
        <dbReference type="ChEBI" id="CHEBI:87133"/>
    </reaction>
</comment>
<dbReference type="InterPro" id="IPR029001">
    <property type="entry name" value="ITPase-like_fam"/>
</dbReference>
<dbReference type="CDD" id="cd00555">
    <property type="entry name" value="Maf"/>
    <property type="match status" value="1"/>
</dbReference>
<gene>
    <name evidence="6" type="ORF">THMIRHAT_15630</name>
</gene>
<comment type="function">
    <text evidence="5">Nucleoside triphosphate pyrophosphatase that hydrolyzes 7-methyl-GTP (m(7)GTP). May have a dual role in cell division arrest and in preventing the incorporation of modified nucleotides into cellular nucleic acids.</text>
</comment>
<evidence type="ECO:0000256" key="4">
    <source>
        <dbReference type="ARBA" id="ARBA00023080"/>
    </source>
</evidence>
<feature type="site" description="Important for substrate specificity" evidence="5">
    <location>
        <position position="162"/>
    </location>
</feature>
<dbReference type="EC" id="3.6.1.-" evidence="5"/>
<evidence type="ECO:0000313" key="7">
    <source>
        <dbReference type="Proteomes" id="UP000501466"/>
    </source>
</evidence>
<name>A0A6F8PP50_9GAMM</name>
<dbReference type="SUPFAM" id="SSF52972">
    <property type="entry name" value="ITPase-like"/>
    <property type="match status" value="1"/>
</dbReference>
<comment type="cofactor">
    <cofactor evidence="5">
        <name>a divalent metal cation</name>
        <dbReference type="ChEBI" id="CHEBI:60240"/>
    </cofactor>
</comment>
<comment type="caution">
    <text evidence="5">Lacks conserved residue(s) required for the propagation of feature annotation.</text>
</comment>
<dbReference type="NCBIfam" id="TIGR00172">
    <property type="entry name" value="maf"/>
    <property type="match status" value="1"/>
</dbReference>
<feature type="active site" description="Proton acceptor" evidence="5">
    <location>
        <position position="75"/>
    </location>
</feature>
<dbReference type="Gene3D" id="3.90.950.10">
    <property type="match status" value="1"/>
</dbReference>
<dbReference type="InterPro" id="IPR003697">
    <property type="entry name" value="Maf-like"/>
</dbReference>
<dbReference type="PANTHER" id="PTHR43213:SF10">
    <property type="entry name" value="7-METHYL-GTP PYROPHOSPHATASE"/>
    <property type="match status" value="1"/>
</dbReference>
<keyword evidence="7" id="KW-1185">Reference proteome</keyword>
<evidence type="ECO:0000256" key="3">
    <source>
        <dbReference type="ARBA" id="ARBA00022801"/>
    </source>
</evidence>
<dbReference type="AlphaFoldDB" id="A0A6F8PP50"/>
<dbReference type="HAMAP" id="MF_00528">
    <property type="entry name" value="Maf"/>
    <property type="match status" value="1"/>
</dbReference>
<dbReference type="KEGG" id="tzo:THMIRHAT_15630"/>
<dbReference type="EMBL" id="AP021888">
    <property type="protein sequence ID" value="BBP43817.1"/>
    <property type="molecule type" value="Genomic_DNA"/>
</dbReference>
<evidence type="ECO:0000256" key="1">
    <source>
        <dbReference type="ARBA" id="ARBA00004496"/>
    </source>
</evidence>
<evidence type="ECO:0000256" key="2">
    <source>
        <dbReference type="ARBA" id="ARBA00022490"/>
    </source>
</evidence>
<keyword evidence="2 5" id="KW-0963">Cytoplasm</keyword>
<keyword evidence="3 5" id="KW-0378">Hydrolase</keyword>
<feature type="site" description="Important for substrate specificity" evidence="5">
    <location>
        <position position="18"/>
    </location>
</feature>
<sequence length="206" mass="23033">MSKITDFPQIILASSSVFRRQLLEKLHIPFQYVSPDIDETRLSHESLTDMIDRLSIAKAKAVADSHKNCIIIASDQSAFLNNEVLNKPGNYETAFEQLKNASGQIIEFHTGLVVLDTRKTPINIQCHHDITRVHFRNLSKEQIHSYLTLEEPFQCAGSFKSEGLGITLFSKIESTDPNALIGLPLIALTDCLNTLGIELPYLVKNA</sequence>
<protein>
    <recommendedName>
        <fullName evidence="5">7-methyl-GTP pyrophosphatase</fullName>
        <shortName evidence="5">m(7)GTP pyrophosphatase</shortName>
        <ecNumber evidence="5">3.6.1.-</ecNumber>
    </recommendedName>
</protein>